<evidence type="ECO:0000259" key="2">
    <source>
        <dbReference type="Pfam" id="PF08305"/>
    </source>
</evidence>
<dbReference type="InterPro" id="IPR013222">
    <property type="entry name" value="Glyco_hyd_98_carb-bd"/>
</dbReference>
<organism evidence="3 4">
    <name type="scientific">Nocardioides ginsengisegetis</name>
    <dbReference type="NCBI Taxonomy" id="661491"/>
    <lineage>
        <taxon>Bacteria</taxon>
        <taxon>Bacillati</taxon>
        <taxon>Actinomycetota</taxon>
        <taxon>Actinomycetes</taxon>
        <taxon>Propionibacteriales</taxon>
        <taxon>Nocardioidaceae</taxon>
        <taxon>Nocardioides</taxon>
    </lineage>
</organism>
<proteinExistence type="predicted"/>
<gene>
    <name evidence="3" type="ORF">FB382_000066</name>
</gene>
<reference evidence="3 4" key="1">
    <citation type="submission" date="2020-07" db="EMBL/GenBank/DDBJ databases">
        <title>Sequencing the genomes of 1000 actinobacteria strains.</title>
        <authorList>
            <person name="Klenk H.-P."/>
        </authorList>
    </citation>
    <scope>NUCLEOTIDE SEQUENCE [LARGE SCALE GENOMIC DNA]</scope>
    <source>
        <strain evidence="3 4">DSM 21349</strain>
    </source>
</reference>
<accession>A0A7W3IW52</accession>
<dbReference type="EMBL" id="JACGXA010000001">
    <property type="protein sequence ID" value="MBA8801775.1"/>
    <property type="molecule type" value="Genomic_DNA"/>
</dbReference>
<dbReference type="Pfam" id="PF08305">
    <property type="entry name" value="NPCBM"/>
    <property type="match status" value="1"/>
</dbReference>
<sequence length="267" mass="28135">MARPWHKLVLIAILAMVSATFVTVPAQAATVDLVLTRTSPADPITGDKVTFTGTAPASLAGATVALQRRVGKTADWVKAAATKVTTDGTYALSGVATGVGLNQWRVTATKNGSVHTSKVAKTTVYAWYYLSQLDTVDDDSFGSDSVAVGGKTYSKSVMNSYDSALANDGNIVWGEWNLSYRCKTLNTWVGVADSSESGFGADFTIYVDGAETDLGTKTLGPATATVLDVSTRLRLRLELQGTPDTQKNDLDGYGVYGNAKVLCSGKP</sequence>
<feature type="chain" id="PRO_5031500130" description="Glycosyl hydrolase family 98 putative carbohydrate-binding module domain-containing protein" evidence="1">
    <location>
        <begin position="29"/>
        <end position="267"/>
    </location>
</feature>
<dbReference type="Proteomes" id="UP000580910">
    <property type="component" value="Unassembled WGS sequence"/>
</dbReference>
<feature type="domain" description="Glycosyl hydrolase family 98 putative carbohydrate-binding module" evidence="2">
    <location>
        <begin position="138"/>
        <end position="261"/>
    </location>
</feature>
<name>A0A7W3IW52_9ACTN</name>
<dbReference type="RefSeq" id="WP_182535792.1">
    <property type="nucleotide sequence ID" value="NZ_JACGXA010000001.1"/>
</dbReference>
<evidence type="ECO:0000256" key="1">
    <source>
        <dbReference type="SAM" id="SignalP"/>
    </source>
</evidence>
<comment type="caution">
    <text evidence="3">The sequence shown here is derived from an EMBL/GenBank/DDBJ whole genome shotgun (WGS) entry which is preliminary data.</text>
</comment>
<evidence type="ECO:0000313" key="3">
    <source>
        <dbReference type="EMBL" id="MBA8801775.1"/>
    </source>
</evidence>
<keyword evidence="1" id="KW-0732">Signal</keyword>
<feature type="signal peptide" evidence="1">
    <location>
        <begin position="1"/>
        <end position="28"/>
    </location>
</feature>
<evidence type="ECO:0000313" key="4">
    <source>
        <dbReference type="Proteomes" id="UP000580910"/>
    </source>
</evidence>
<keyword evidence="4" id="KW-1185">Reference proteome</keyword>
<protein>
    <recommendedName>
        <fullName evidence="2">Glycosyl hydrolase family 98 putative carbohydrate-binding module domain-containing protein</fullName>
    </recommendedName>
</protein>
<dbReference type="AlphaFoldDB" id="A0A7W3IW52"/>